<gene>
    <name evidence="7" type="ORF">SAMN05444320_104169</name>
</gene>
<proteinExistence type="predicted"/>
<comment type="subcellular location">
    <subcellularLocation>
        <location evidence="1">Cell membrane</location>
        <topology evidence="1">Multi-pass membrane protein</topology>
    </subcellularLocation>
</comment>
<evidence type="ECO:0000256" key="6">
    <source>
        <dbReference type="SAM" id="Phobius"/>
    </source>
</evidence>
<reference evidence="7 8" key="1">
    <citation type="submission" date="2016-11" db="EMBL/GenBank/DDBJ databases">
        <authorList>
            <person name="Jaros S."/>
            <person name="Januszkiewicz K."/>
            <person name="Wedrychowicz H."/>
        </authorList>
    </citation>
    <scope>NUCLEOTIDE SEQUENCE [LARGE SCALE GENOMIC DNA]</scope>
    <source>
        <strain evidence="7 8">DSM 44523</strain>
    </source>
</reference>
<feature type="transmembrane region" description="Helical" evidence="6">
    <location>
        <begin position="73"/>
        <end position="90"/>
    </location>
</feature>
<accession>A0A1M5CV15</accession>
<feature type="transmembrane region" description="Helical" evidence="6">
    <location>
        <begin position="12"/>
        <end position="32"/>
    </location>
</feature>
<name>A0A1M5CV15_STRHI</name>
<dbReference type="Gene3D" id="1.20.1250.20">
    <property type="entry name" value="MFS general substrate transporter like domains"/>
    <property type="match status" value="1"/>
</dbReference>
<dbReference type="OrthoDB" id="9815525at2"/>
<dbReference type="CDD" id="cd06173">
    <property type="entry name" value="MFS_MefA_like"/>
    <property type="match status" value="1"/>
</dbReference>
<evidence type="ECO:0000256" key="5">
    <source>
        <dbReference type="ARBA" id="ARBA00023136"/>
    </source>
</evidence>
<dbReference type="PANTHER" id="PTHR23513">
    <property type="entry name" value="INTEGRAL MEMBRANE EFFLUX PROTEIN-RELATED"/>
    <property type="match status" value="1"/>
</dbReference>
<keyword evidence="4 6" id="KW-1133">Transmembrane helix</keyword>
<evidence type="ECO:0000313" key="8">
    <source>
        <dbReference type="Proteomes" id="UP000184501"/>
    </source>
</evidence>
<feature type="transmembrane region" description="Helical" evidence="6">
    <location>
        <begin position="164"/>
        <end position="182"/>
    </location>
</feature>
<dbReference type="PANTHER" id="PTHR23513:SF6">
    <property type="entry name" value="MAJOR FACILITATOR SUPERFAMILY ASSOCIATED DOMAIN-CONTAINING PROTEIN"/>
    <property type="match status" value="1"/>
</dbReference>
<dbReference type="SUPFAM" id="SSF103473">
    <property type="entry name" value="MFS general substrate transporter"/>
    <property type="match status" value="1"/>
</dbReference>
<keyword evidence="8" id="KW-1185">Reference proteome</keyword>
<dbReference type="AlphaFoldDB" id="A0A1M5CV15"/>
<feature type="transmembrane region" description="Helical" evidence="6">
    <location>
        <begin position="136"/>
        <end position="158"/>
    </location>
</feature>
<feature type="transmembrane region" description="Helical" evidence="6">
    <location>
        <begin position="344"/>
        <end position="364"/>
    </location>
</feature>
<dbReference type="GO" id="GO:0005886">
    <property type="term" value="C:plasma membrane"/>
    <property type="evidence" value="ECO:0007669"/>
    <property type="project" value="UniProtKB-SubCell"/>
</dbReference>
<dbReference type="InterPro" id="IPR011701">
    <property type="entry name" value="MFS"/>
</dbReference>
<feature type="transmembrane region" description="Helical" evidence="6">
    <location>
        <begin position="96"/>
        <end position="124"/>
    </location>
</feature>
<dbReference type="EMBL" id="FQVN01000004">
    <property type="protein sequence ID" value="SHF58252.1"/>
    <property type="molecule type" value="Genomic_DNA"/>
</dbReference>
<feature type="transmembrane region" description="Helical" evidence="6">
    <location>
        <begin position="213"/>
        <end position="236"/>
    </location>
</feature>
<dbReference type="STRING" id="2017.SAMN05444320_104169"/>
<evidence type="ECO:0000313" key="7">
    <source>
        <dbReference type="EMBL" id="SHF58252.1"/>
    </source>
</evidence>
<protein>
    <submittedName>
        <fullName evidence="7">Predicted arabinose efflux permease, MFS family</fullName>
    </submittedName>
</protein>
<organism evidence="7 8">
    <name type="scientific">Streptoalloteichus hindustanus</name>
    <dbReference type="NCBI Taxonomy" id="2017"/>
    <lineage>
        <taxon>Bacteria</taxon>
        <taxon>Bacillati</taxon>
        <taxon>Actinomycetota</taxon>
        <taxon>Actinomycetes</taxon>
        <taxon>Pseudonocardiales</taxon>
        <taxon>Pseudonocardiaceae</taxon>
        <taxon>Streptoalloteichus</taxon>
    </lineage>
</organism>
<evidence type="ECO:0000256" key="3">
    <source>
        <dbReference type="ARBA" id="ARBA00022692"/>
    </source>
</evidence>
<sequence>MGDFRRYLAARVLSVAGSLVSVVALPVLVYQLTGSASWTSAVAAAEAVPYLVFGLVAGAVADRVDRRALMVRLDLVAALLLVSVPVAWAVEALSATHVLLVGFGVQTVFVFFDAANFGALPTLVGKERLTTAYSTLYGSTTVTELVVPPLVGLVVAVVAPAPLIALNALTAVGSALLIRAITRPLSIGHGTPQVRRDIRSGLDFLWRNRIVRVLTLVGTTHSAASGAWVAMLVPWADQTLGIRTSGDARLAVLFGCWGAGGVAAAKLVPRLSERLGAARLALAALPTSLLCGCLVALSTHWMLALFSAAAWGAAHSTVVLNAITYRQQVIPDELQSRVNTTCRMLAWGLGQPLGAALAGAMSAFGPRAGLAAGVGVLASGVLAAWITPTLRAEATRPSRTRTAVAR</sequence>
<keyword evidence="2" id="KW-1003">Cell membrane</keyword>
<dbReference type="InterPro" id="IPR036259">
    <property type="entry name" value="MFS_trans_sf"/>
</dbReference>
<dbReference type="GO" id="GO:0022857">
    <property type="term" value="F:transmembrane transporter activity"/>
    <property type="evidence" value="ECO:0007669"/>
    <property type="project" value="InterPro"/>
</dbReference>
<feature type="transmembrane region" description="Helical" evidence="6">
    <location>
        <begin position="303"/>
        <end position="323"/>
    </location>
</feature>
<evidence type="ECO:0000256" key="2">
    <source>
        <dbReference type="ARBA" id="ARBA00022475"/>
    </source>
</evidence>
<evidence type="ECO:0000256" key="4">
    <source>
        <dbReference type="ARBA" id="ARBA00022989"/>
    </source>
</evidence>
<dbReference type="Proteomes" id="UP000184501">
    <property type="component" value="Unassembled WGS sequence"/>
</dbReference>
<feature type="transmembrane region" description="Helical" evidence="6">
    <location>
        <begin position="248"/>
        <end position="268"/>
    </location>
</feature>
<dbReference type="Pfam" id="PF07690">
    <property type="entry name" value="MFS_1"/>
    <property type="match status" value="1"/>
</dbReference>
<feature type="transmembrane region" description="Helical" evidence="6">
    <location>
        <begin position="370"/>
        <end position="390"/>
    </location>
</feature>
<feature type="transmembrane region" description="Helical" evidence="6">
    <location>
        <begin position="280"/>
        <end position="297"/>
    </location>
</feature>
<keyword evidence="3 6" id="KW-0812">Transmembrane</keyword>
<keyword evidence="5 6" id="KW-0472">Membrane</keyword>
<evidence type="ECO:0000256" key="1">
    <source>
        <dbReference type="ARBA" id="ARBA00004651"/>
    </source>
</evidence>
<feature type="transmembrane region" description="Helical" evidence="6">
    <location>
        <begin position="38"/>
        <end position="61"/>
    </location>
</feature>